<dbReference type="Gene3D" id="3.40.50.300">
    <property type="entry name" value="P-loop containing nucleotide triphosphate hydrolases"/>
    <property type="match status" value="1"/>
</dbReference>
<evidence type="ECO:0000313" key="3">
    <source>
        <dbReference type="Proteomes" id="UP000003374"/>
    </source>
</evidence>
<evidence type="ECO:0000313" key="2">
    <source>
        <dbReference type="EMBL" id="EAR21618.1"/>
    </source>
</evidence>
<dbReference type="STRING" id="314278.NB231_02588"/>
<dbReference type="Proteomes" id="UP000003374">
    <property type="component" value="Unassembled WGS sequence"/>
</dbReference>
<dbReference type="GO" id="GO:0006777">
    <property type="term" value="P:Mo-molybdopterin cofactor biosynthetic process"/>
    <property type="evidence" value="ECO:0007669"/>
    <property type="project" value="InterPro"/>
</dbReference>
<accession>A4BRP7</accession>
<dbReference type="eggNOG" id="COG1763">
    <property type="taxonomic scope" value="Bacteria"/>
</dbReference>
<evidence type="ECO:0000259" key="1">
    <source>
        <dbReference type="Pfam" id="PF03205"/>
    </source>
</evidence>
<dbReference type="PANTHER" id="PTHR40072:SF1">
    <property type="entry name" value="MOLYBDOPTERIN-GUANINE DINUCLEOTIDE BIOSYNTHESIS ADAPTER PROTEIN"/>
    <property type="match status" value="1"/>
</dbReference>
<dbReference type="InterPro" id="IPR027417">
    <property type="entry name" value="P-loop_NTPase"/>
</dbReference>
<dbReference type="RefSeq" id="WP_004999485.1">
    <property type="nucleotide sequence ID" value="NZ_CH672427.1"/>
</dbReference>
<reference evidence="2 3" key="1">
    <citation type="submission" date="2006-02" db="EMBL/GenBank/DDBJ databases">
        <authorList>
            <person name="Waterbury J."/>
            <person name="Ferriera S."/>
            <person name="Johnson J."/>
            <person name="Kravitz S."/>
            <person name="Halpern A."/>
            <person name="Remington K."/>
            <person name="Beeson K."/>
            <person name="Tran B."/>
            <person name="Rogers Y.-H."/>
            <person name="Friedman R."/>
            <person name="Venter J.C."/>
        </authorList>
    </citation>
    <scope>NUCLEOTIDE SEQUENCE [LARGE SCALE GENOMIC DNA]</scope>
    <source>
        <strain evidence="2 3">Nb-231</strain>
    </source>
</reference>
<proteinExistence type="predicted"/>
<dbReference type="CDD" id="cd03116">
    <property type="entry name" value="MobB"/>
    <property type="match status" value="1"/>
</dbReference>
<gene>
    <name evidence="2" type="ORF">NB231_02588</name>
</gene>
<sequence length="211" mass="23915">MGRTVEDILDVTNMPPAATARKDSDAQPGFRELWPRGVRRPIVGFAAWRGTGKTTLLRRIIPRLREQGVRLAVIKHAHHGFEIDIPGKDSYEIRHAGASQVLVTSARRRALIMERPREYDPCLAEEIEYLDQDSIDLILVEGFRHERLPKIELRRRREEPGAPLAPEDPCIVAIATDFSDLPEQALPVFDLNNIEPIVQFILNKVMGRSST</sequence>
<dbReference type="GO" id="GO:0005525">
    <property type="term" value="F:GTP binding"/>
    <property type="evidence" value="ECO:0007669"/>
    <property type="project" value="InterPro"/>
</dbReference>
<keyword evidence="3" id="KW-1185">Reference proteome</keyword>
<dbReference type="NCBIfam" id="TIGR00176">
    <property type="entry name" value="mobB"/>
    <property type="match status" value="1"/>
</dbReference>
<protein>
    <submittedName>
        <fullName evidence="2">Molybdopterin-guanine dinucleotide biosynthesis protein MobB</fullName>
    </submittedName>
</protein>
<dbReference type="HOGENOM" id="CLU_068199_2_1_6"/>
<name>A4BRP7_9GAMM</name>
<dbReference type="AlphaFoldDB" id="A4BRP7"/>
<feature type="domain" description="Molybdopterin-guanine dinucleotide biosynthesis protein B (MobB)" evidence="1">
    <location>
        <begin position="42"/>
        <end position="177"/>
    </location>
</feature>
<dbReference type="InterPro" id="IPR004435">
    <property type="entry name" value="MobB_dom"/>
</dbReference>
<dbReference type="Pfam" id="PF03205">
    <property type="entry name" value="MobB"/>
    <property type="match status" value="1"/>
</dbReference>
<dbReference type="InterPro" id="IPR052539">
    <property type="entry name" value="MGD_biosynthesis_adapter"/>
</dbReference>
<organism evidence="2 3">
    <name type="scientific">Nitrococcus mobilis Nb-231</name>
    <dbReference type="NCBI Taxonomy" id="314278"/>
    <lineage>
        <taxon>Bacteria</taxon>
        <taxon>Pseudomonadati</taxon>
        <taxon>Pseudomonadota</taxon>
        <taxon>Gammaproteobacteria</taxon>
        <taxon>Chromatiales</taxon>
        <taxon>Ectothiorhodospiraceae</taxon>
        <taxon>Nitrococcus</taxon>
    </lineage>
</organism>
<comment type="caution">
    <text evidence="2">The sequence shown here is derived from an EMBL/GenBank/DDBJ whole genome shotgun (WGS) entry which is preliminary data.</text>
</comment>
<dbReference type="PANTHER" id="PTHR40072">
    <property type="entry name" value="MOLYBDOPTERIN-GUANINE DINUCLEOTIDE BIOSYNTHESIS ADAPTER PROTEIN-RELATED"/>
    <property type="match status" value="1"/>
</dbReference>
<dbReference type="SUPFAM" id="SSF52540">
    <property type="entry name" value="P-loop containing nucleoside triphosphate hydrolases"/>
    <property type="match status" value="1"/>
</dbReference>
<dbReference type="EMBL" id="AAOF01000007">
    <property type="protein sequence ID" value="EAR21618.1"/>
    <property type="molecule type" value="Genomic_DNA"/>
</dbReference>